<protein>
    <submittedName>
        <fullName evidence="2">Uracil phosphoribosyltransferase</fullName>
    </submittedName>
</protein>
<dbReference type="GO" id="GO:0016757">
    <property type="term" value="F:glycosyltransferase activity"/>
    <property type="evidence" value="ECO:0007669"/>
    <property type="project" value="UniProtKB-KW"/>
</dbReference>
<name>A0A1H7N8M8_9GAMM</name>
<evidence type="ECO:0000259" key="1">
    <source>
        <dbReference type="Pfam" id="PF14681"/>
    </source>
</evidence>
<organism evidence="2 3">
    <name type="scientific">Ectothiorhodospira marina</name>
    <dbReference type="NCBI Taxonomy" id="1396821"/>
    <lineage>
        <taxon>Bacteria</taxon>
        <taxon>Pseudomonadati</taxon>
        <taxon>Pseudomonadota</taxon>
        <taxon>Gammaproteobacteria</taxon>
        <taxon>Chromatiales</taxon>
        <taxon>Ectothiorhodospiraceae</taxon>
        <taxon>Ectothiorhodospira</taxon>
    </lineage>
</organism>
<dbReference type="OrthoDB" id="7068498at2"/>
<dbReference type="STRING" id="1396821.SAMN05444515_11132"/>
<dbReference type="CDD" id="cd06223">
    <property type="entry name" value="PRTases_typeI"/>
    <property type="match status" value="1"/>
</dbReference>
<dbReference type="Proteomes" id="UP000199256">
    <property type="component" value="Unassembled WGS sequence"/>
</dbReference>
<dbReference type="Pfam" id="PF14681">
    <property type="entry name" value="UPRTase"/>
    <property type="match status" value="1"/>
</dbReference>
<evidence type="ECO:0000313" key="3">
    <source>
        <dbReference type="Proteomes" id="UP000199256"/>
    </source>
</evidence>
<feature type="domain" description="Phosphoribosyltransferase" evidence="1">
    <location>
        <begin position="10"/>
        <end position="194"/>
    </location>
</feature>
<evidence type="ECO:0000313" key="2">
    <source>
        <dbReference type="EMBL" id="SEL19257.1"/>
    </source>
</evidence>
<keyword evidence="2" id="KW-0328">Glycosyltransferase</keyword>
<reference evidence="3" key="1">
    <citation type="submission" date="2016-10" db="EMBL/GenBank/DDBJ databases">
        <authorList>
            <person name="Varghese N."/>
            <person name="Submissions S."/>
        </authorList>
    </citation>
    <scope>NUCLEOTIDE SEQUENCE [LARGE SCALE GENOMIC DNA]</scope>
    <source>
        <strain evidence="3">DSM 241</strain>
    </source>
</reference>
<keyword evidence="2" id="KW-0808">Transferase</keyword>
<accession>A0A1H7N8M8</accession>
<gene>
    <name evidence="2" type="ORF">SAMN05444515_11132</name>
</gene>
<proteinExistence type="predicted"/>
<keyword evidence="3" id="KW-1185">Reference proteome</keyword>
<dbReference type="SUPFAM" id="SSF53271">
    <property type="entry name" value="PRTase-like"/>
    <property type="match status" value="1"/>
</dbReference>
<dbReference type="InterPro" id="IPR000836">
    <property type="entry name" value="PRTase_dom"/>
</dbReference>
<dbReference type="EMBL" id="FOAA01000011">
    <property type="protein sequence ID" value="SEL19257.1"/>
    <property type="molecule type" value="Genomic_DNA"/>
</dbReference>
<dbReference type="Gene3D" id="3.40.50.2020">
    <property type="match status" value="1"/>
</dbReference>
<dbReference type="AlphaFoldDB" id="A0A1H7N8M8"/>
<sequence length="202" mass="21682">MLIDNTATSVMRLAVDRTRQGAVTGPELANAHRNVGRLLAADIANQLAIEECIIEHSTGPRQDGVRLLKTSQPVVVPLMRAGLFVAEGIWEMLPGAALMPWFPNTTAIPTLPSERPTILVDAVINSGRSMQLALDALKERGSQNIIVATLVGYRPTLEAMAEGNPTVTFVAGRASDRSYCGRGGTDTGARLFGTMSWENENI</sequence>
<dbReference type="InterPro" id="IPR029057">
    <property type="entry name" value="PRTase-like"/>
</dbReference>